<dbReference type="Proteomes" id="UP000185655">
    <property type="component" value="Unassembled WGS sequence"/>
</dbReference>
<dbReference type="AlphaFoldDB" id="A0A1K2HHV7"/>
<keyword evidence="4" id="KW-1185">Reference proteome</keyword>
<protein>
    <submittedName>
        <fullName evidence="2">Uncharacterized protein</fullName>
    </submittedName>
</protein>
<evidence type="ECO:0000313" key="1">
    <source>
        <dbReference type="EMBL" id="PCS01930.1"/>
    </source>
</evidence>
<dbReference type="EMBL" id="FPKS01000015">
    <property type="protein sequence ID" value="SFZ76293.1"/>
    <property type="molecule type" value="Genomic_DNA"/>
</dbReference>
<dbReference type="EMBL" id="JXJT01000020">
    <property type="protein sequence ID" value="PCS01930.1"/>
    <property type="molecule type" value="Genomic_DNA"/>
</dbReference>
<organism evidence="2 3">
    <name type="scientific">Pseudolactococcus chungangensis CAU 28 = DSM 22330</name>
    <dbReference type="NCBI Taxonomy" id="1122154"/>
    <lineage>
        <taxon>Bacteria</taxon>
        <taxon>Bacillati</taxon>
        <taxon>Bacillota</taxon>
        <taxon>Bacilli</taxon>
        <taxon>Lactobacillales</taxon>
        <taxon>Streptococcaceae</taxon>
        <taxon>Pseudolactococcus</taxon>
    </lineage>
</organism>
<dbReference type="RefSeq" id="WP_031367019.1">
    <property type="nucleotide sequence ID" value="NZ_FPKS01000015.1"/>
</dbReference>
<reference evidence="1 4" key="1">
    <citation type="submission" date="2014-12" db="EMBL/GenBank/DDBJ databases">
        <title>Draft genome sequences of 10 type strains of Lactococcus.</title>
        <authorList>
            <person name="Sun Z."/>
            <person name="Zhong Z."/>
            <person name="Liu W."/>
            <person name="Zhang W."/>
            <person name="Zhang H."/>
        </authorList>
    </citation>
    <scope>NUCLEOTIDE SEQUENCE [LARGE SCALE GENOMIC DNA]</scope>
    <source>
        <strain evidence="1 4">DSM 22330</strain>
    </source>
</reference>
<dbReference type="Proteomes" id="UP000218979">
    <property type="component" value="Unassembled WGS sequence"/>
</dbReference>
<sequence>MKIIANLASEQLSDKRMGEFDTKQEMLEMMTKLNSGGLRNHCLSHQTSSEYHERVLSIGNRMLLEFSLST</sequence>
<name>A0A1K2HHV7_9LACT</name>
<proteinExistence type="predicted"/>
<accession>A0A1K2HHV7</accession>
<reference evidence="2 3" key="2">
    <citation type="submission" date="2016-11" db="EMBL/GenBank/DDBJ databases">
        <authorList>
            <person name="Jaros S."/>
            <person name="Januszkiewicz K."/>
            <person name="Wedrychowicz H."/>
        </authorList>
    </citation>
    <scope>NUCLEOTIDE SEQUENCE [LARGE SCALE GENOMIC DNA]</scope>
    <source>
        <strain evidence="2 3">DSM 22330</strain>
    </source>
</reference>
<evidence type="ECO:0000313" key="4">
    <source>
        <dbReference type="Proteomes" id="UP000218979"/>
    </source>
</evidence>
<evidence type="ECO:0000313" key="2">
    <source>
        <dbReference type="EMBL" id="SFZ76293.1"/>
    </source>
</evidence>
<gene>
    <name evidence="1" type="ORF">RR45_GL001003</name>
    <name evidence="2" type="ORF">SAMN02746068_01902</name>
</gene>
<dbReference type="STRING" id="1122154.SAMN02746068_01902"/>
<evidence type="ECO:0000313" key="3">
    <source>
        <dbReference type="Proteomes" id="UP000185655"/>
    </source>
</evidence>